<dbReference type="GO" id="GO:0003700">
    <property type="term" value="F:DNA-binding transcription factor activity"/>
    <property type="evidence" value="ECO:0007669"/>
    <property type="project" value="TreeGrafter"/>
</dbReference>
<dbReference type="InterPro" id="IPR050109">
    <property type="entry name" value="HTH-type_TetR-like_transc_reg"/>
</dbReference>
<dbReference type="SUPFAM" id="SSF46689">
    <property type="entry name" value="Homeodomain-like"/>
    <property type="match status" value="1"/>
</dbReference>
<accession>A0A2U8FY21</accession>
<dbReference type="AlphaFoldDB" id="A0A2U8FY21"/>
<dbReference type="Pfam" id="PF17937">
    <property type="entry name" value="TetR_C_28"/>
    <property type="match status" value="1"/>
</dbReference>
<keyword evidence="1 2" id="KW-0238">DNA-binding</keyword>
<dbReference type="PROSITE" id="PS50977">
    <property type="entry name" value="HTH_TETR_2"/>
    <property type="match status" value="1"/>
</dbReference>
<name>A0A2U8FY21_9BURK</name>
<dbReference type="InterPro" id="IPR009057">
    <property type="entry name" value="Homeodomain-like_sf"/>
</dbReference>
<evidence type="ECO:0000259" key="3">
    <source>
        <dbReference type="PROSITE" id="PS50977"/>
    </source>
</evidence>
<feature type="domain" description="HTH tetR-type" evidence="3">
    <location>
        <begin position="6"/>
        <end position="66"/>
    </location>
</feature>
<keyword evidence="4" id="KW-0614">Plasmid</keyword>
<sequence>MSRPRSIDRDSVLDVAESIVVERGVSELTFDAVAKGAGITKGGVQSCFGTKEGLVAAMLDRWNLAYEAEKASLASQAGQEDLTATERHVRVTATAHSLNTRSASLLAALLQSREQVSGIRAWYAAQFAQIDATTDDGRRARLAFLATEGAFMLRYLGLADIGDATWREIFQDIGRCAAPQHTTPARQRS</sequence>
<dbReference type="EMBL" id="CP029211">
    <property type="protein sequence ID" value="AWI55668.1"/>
    <property type="molecule type" value="Genomic_DNA"/>
</dbReference>
<dbReference type="Gene3D" id="1.10.357.10">
    <property type="entry name" value="Tetracycline Repressor, domain 2"/>
    <property type="match status" value="1"/>
</dbReference>
<evidence type="ECO:0000256" key="2">
    <source>
        <dbReference type="PROSITE-ProRule" id="PRU00335"/>
    </source>
</evidence>
<protein>
    <submittedName>
        <fullName evidence="4">TetR family transcriptional regulator</fullName>
    </submittedName>
</protein>
<reference evidence="4 5" key="1">
    <citation type="submission" date="2018-05" db="EMBL/GenBank/DDBJ databases">
        <title>complete genome sequence of Aquabacterium olei NBRC 110486.</title>
        <authorList>
            <person name="Tang B."/>
            <person name="Chang J."/>
            <person name="Zhang L."/>
            <person name="Yang H."/>
        </authorList>
    </citation>
    <scope>NUCLEOTIDE SEQUENCE [LARGE SCALE GENOMIC DNA]</scope>
    <source>
        <strain evidence="4 5">NBRC 110486</strain>
        <plasmid evidence="5">Plasmid ptb101</plasmid>
    </source>
</reference>
<keyword evidence="5" id="KW-1185">Reference proteome</keyword>
<geneLocation type="plasmid" evidence="5">
    <name>ptb101</name>
</geneLocation>
<evidence type="ECO:0000313" key="5">
    <source>
        <dbReference type="Proteomes" id="UP000244892"/>
    </source>
</evidence>
<dbReference type="PRINTS" id="PR00455">
    <property type="entry name" value="HTHTETR"/>
</dbReference>
<dbReference type="Pfam" id="PF00440">
    <property type="entry name" value="TetR_N"/>
    <property type="match status" value="1"/>
</dbReference>
<organism evidence="4 5">
    <name type="scientific">Aquabacterium olei</name>
    <dbReference type="NCBI Taxonomy" id="1296669"/>
    <lineage>
        <taxon>Bacteria</taxon>
        <taxon>Pseudomonadati</taxon>
        <taxon>Pseudomonadota</taxon>
        <taxon>Betaproteobacteria</taxon>
        <taxon>Burkholderiales</taxon>
        <taxon>Aquabacterium</taxon>
    </lineage>
</organism>
<proteinExistence type="predicted"/>
<dbReference type="OrthoDB" id="9809772at2"/>
<dbReference type="KEGG" id="aon:DEH84_17550"/>
<dbReference type="PANTHER" id="PTHR30055">
    <property type="entry name" value="HTH-TYPE TRANSCRIPTIONAL REGULATOR RUTR"/>
    <property type="match status" value="1"/>
</dbReference>
<dbReference type="PANTHER" id="PTHR30055:SF148">
    <property type="entry name" value="TETR-FAMILY TRANSCRIPTIONAL REGULATOR"/>
    <property type="match status" value="1"/>
</dbReference>
<dbReference type="InterPro" id="IPR001647">
    <property type="entry name" value="HTH_TetR"/>
</dbReference>
<gene>
    <name evidence="4" type="ORF">DEH84_17550</name>
</gene>
<dbReference type="GO" id="GO:0000976">
    <property type="term" value="F:transcription cis-regulatory region binding"/>
    <property type="evidence" value="ECO:0007669"/>
    <property type="project" value="TreeGrafter"/>
</dbReference>
<dbReference type="RefSeq" id="WP_109038777.1">
    <property type="nucleotide sequence ID" value="NZ_CP029211.1"/>
</dbReference>
<dbReference type="Proteomes" id="UP000244892">
    <property type="component" value="Plasmid pTB101"/>
</dbReference>
<dbReference type="InterPro" id="IPR041479">
    <property type="entry name" value="TetR_CgmR_C"/>
</dbReference>
<feature type="DNA-binding region" description="H-T-H motif" evidence="2">
    <location>
        <begin position="29"/>
        <end position="48"/>
    </location>
</feature>
<evidence type="ECO:0000313" key="4">
    <source>
        <dbReference type="EMBL" id="AWI55668.1"/>
    </source>
</evidence>
<evidence type="ECO:0000256" key="1">
    <source>
        <dbReference type="ARBA" id="ARBA00023125"/>
    </source>
</evidence>